<dbReference type="Pfam" id="PF12679">
    <property type="entry name" value="ABC2_membrane_2"/>
    <property type="match status" value="1"/>
</dbReference>
<feature type="transmembrane region" description="Helical" evidence="1">
    <location>
        <begin position="432"/>
        <end position="450"/>
    </location>
</feature>
<evidence type="ECO:0000313" key="2">
    <source>
        <dbReference type="EMBL" id="QHL91018.1"/>
    </source>
</evidence>
<dbReference type="PANTHER" id="PTHR43471">
    <property type="entry name" value="ABC TRANSPORTER PERMEASE"/>
    <property type="match status" value="1"/>
</dbReference>
<feature type="transmembrane region" description="Helical" evidence="1">
    <location>
        <begin position="217"/>
        <end position="242"/>
    </location>
</feature>
<dbReference type="AlphaFoldDB" id="A0A7Z2S627"/>
<accession>A0A7Z2S627</accession>
<dbReference type="GO" id="GO:0005886">
    <property type="term" value="C:plasma membrane"/>
    <property type="evidence" value="ECO:0007669"/>
    <property type="project" value="UniProtKB-SubCell"/>
</dbReference>
<sequence length="457" mass="48055">MATLILLSAIAALTSWRQMEVARAARAASQHAADSAFKAQPGRHPHRMVHYGSYAIRPVGPLAAFDPGVDAFTGTVLYLEGHRQNSATFGAARESSGLVRFGQLTPAFVLQTLAPLLLVFLGFAGVAREREGGGLVTLRAHGATAMQIIAGKALALAVVALAAAAPALAGLALAAGTAPAEAGIAALIGLASLAYLLGWALVVTAVSALARTAQGALIALIALWAVTVILLPRGAAALAGLVHPLPGRAETELAINADLRRLGDSHNPDDPFFAAFRARLLRQYGVTRIEDLPFNYRGALSAEGERLTASLFARYAARSAGIQRAQLALVDVLSWASPAIAVRRLSMLGAATDLNTHLAFLDQAEAHRYHMVQRLNAMHTTRVSAADDARRSSDAEAERRSRIAAASWREIPDFAFAAPDPAARRAAMAAPFARLLAWLGAALALLLIAARRMEVRA</sequence>
<dbReference type="Proteomes" id="UP000464468">
    <property type="component" value="Chromosome"/>
</dbReference>
<dbReference type="GO" id="GO:0140359">
    <property type="term" value="F:ABC-type transporter activity"/>
    <property type="evidence" value="ECO:0007669"/>
    <property type="project" value="InterPro"/>
</dbReference>
<evidence type="ECO:0000256" key="1">
    <source>
        <dbReference type="SAM" id="Phobius"/>
    </source>
</evidence>
<evidence type="ECO:0000313" key="3">
    <source>
        <dbReference type="Proteomes" id="UP000464468"/>
    </source>
</evidence>
<proteinExistence type="predicted"/>
<keyword evidence="3" id="KW-1185">Reference proteome</keyword>
<dbReference type="RefSeq" id="WP_160592948.1">
    <property type="nucleotide sequence ID" value="NZ_CP047895.1"/>
</dbReference>
<feature type="transmembrane region" description="Helical" evidence="1">
    <location>
        <begin position="184"/>
        <end position="210"/>
    </location>
</feature>
<dbReference type="EMBL" id="CP047895">
    <property type="protein sequence ID" value="QHL91018.1"/>
    <property type="molecule type" value="Genomic_DNA"/>
</dbReference>
<keyword evidence="1" id="KW-0812">Transmembrane</keyword>
<keyword evidence="1" id="KW-1133">Transmembrane helix</keyword>
<dbReference type="Pfam" id="PF12040">
    <property type="entry name" value="DUF3526"/>
    <property type="match status" value="1"/>
</dbReference>
<feature type="transmembrane region" description="Helical" evidence="1">
    <location>
        <begin position="148"/>
        <end position="172"/>
    </location>
</feature>
<gene>
    <name evidence="2" type="ORF">GVO57_09540</name>
</gene>
<feature type="transmembrane region" description="Helical" evidence="1">
    <location>
        <begin position="108"/>
        <end position="127"/>
    </location>
</feature>
<protein>
    <submittedName>
        <fullName evidence="2">DUF3526 domain-containing protein</fullName>
    </submittedName>
</protein>
<dbReference type="KEGG" id="schy:GVO57_09540"/>
<keyword evidence="1" id="KW-0472">Membrane</keyword>
<name>A0A7Z2S627_9SPHN</name>
<dbReference type="InterPro" id="IPR021913">
    <property type="entry name" value="DUF3526"/>
</dbReference>
<dbReference type="PANTHER" id="PTHR43471:SF1">
    <property type="entry name" value="ABC TRANSPORTER PERMEASE PROTEIN NOSY-RELATED"/>
    <property type="match status" value="1"/>
</dbReference>
<organism evidence="2 3">
    <name type="scientific">Sphingomonas changnyeongensis</name>
    <dbReference type="NCBI Taxonomy" id="2698679"/>
    <lineage>
        <taxon>Bacteria</taxon>
        <taxon>Pseudomonadati</taxon>
        <taxon>Pseudomonadota</taxon>
        <taxon>Alphaproteobacteria</taxon>
        <taxon>Sphingomonadales</taxon>
        <taxon>Sphingomonadaceae</taxon>
        <taxon>Sphingomonas</taxon>
    </lineage>
</organism>
<reference evidence="2 3" key="1">
    <citation type="submission" date="2020-01" db="EMBL/GenBank/DDBJ databases">
        <title>Sphingomonas sp. C33 whole genome sequece.</title>
        <authorList>
            <person name="Park C."/>
        </authorList>
    </citation>
    <scope>NUCLEOTIDE SEQUENCE [LARGE SCALE GENOMIC DNA]</scope>
    <source>
        <strain evidence="2 3">C33</strain>
    </source>
</reference>